<protein>
    <recommendedName>
        <fullName evidence="4">Helix-turn-helix domain-containing protein</fullName>
    </recommendedName>
</protein>
<name>A0A3M9XPR8_9HYPH</name>
<proteinExistence type="predicted"/>
<gene>
    <name evidence="2" type="ORF">D1O30_12460</name>
</gene>
<feature type="region of interest" description="Disordered" evidence="1">
    <location>
        <begin position="308"/>
        <end position="328"/>
    </location>
</feature>
<dbReference type="EMBL" id="QWDD01000001">
    <property type="protein sequence ID" value="RNJ50289.1"/>
    <property type="molecule type" value="Genomic_DNA"/>
</dbReference>
<reference evidence="2 3" key="1">
    <citation type="submission" date="2018-08" db="EMBL/GenBank/DDBJ databases">
        <title>Genome sequence of Methylocystis hirsuta CSC1, a methanotroph able to accumulate PHAs.</title>
        <authorList>
            <person name="Bordel S."/>
            <person name="Rodriguez E."/>
            <person name="Gancedo J."/>
            <person name="Munoz R."/>
        </authorList>
    </citation>
    <scope>NUCLEOTIDE SEQUENCE [LARGE SCALE GENOMIC DNA]</scope>
    <source>
        <strain evidence="2 3">CSC1</strain>
    </source>
</reference>
<keyword evidence="3" id="KW-1185">Reference proteome</keyword>
<comment type="caution">
    <text evidence="2">The sequence shown here is derived from an EMBL/GenBank/DDBJ whole genome shotgun (WGS) entry which is preliminary data.</text>
</comment>
<evidence type="ECO:0008006" key="4">
    <source>
        <dbReference type="Google" id="ProtNLM"/>
    </source>
</evidence>
<dbReference type="RefSeq" id="WP_123176235.1">
    <property type="nucleotide sequence ID" value="NZ_QWDD01000001.1"/>
</dbReference>
<sequence length="328" mass="36722">MADDSAQRTSLAAFKFRWLRSVAQLAVRQAVPPSVGIVAIMIVELIDPKTWTIEASMQYLAEAVGMTPRGLRKIISALVKDKHLVVDVGRGRGVKNSFMPILPDAVDQQKIGTPVHILRSEKPERSFPKSGTVVPVFDSEKPERSFPKTGTSVPPIHNIPFSLPYSPKAPITNDEEVLLGFDQFEAVFPISPIDSRRAAQRAWNGLSEEDKRHAIEAAPHFVAEVRRVERKLCAPATFLRERRWEEFALKRDSAAPRDRRSEFWIARGTAEYSAWITRARAQKRTIPEHQSSADGSFGFWRRTKFPPGHQAHDEVDCGSGIDAGARQP</sequence>
<evidence type="ECO:0000256" key="1">
    <source>
        <dbReference type="SAM" id="MobiDB-lite"/>
    </source>
</evidence>
<evidence type="ECO:0000313" key="3">
    <source>
        <dbReference type="Proteomes" id="UP000268623"/>
    </source>
</evidence>
<dbReference type="Proteomes" id="UP000268623">
    <property type="component" value="Unassembled WGS sequence"/>
</dbReference>
<dbReference type="AlphaFoldDB" id="A0A3M9XPR8"/>
<dbReference type="OrthoDB" id="7862895at2"/>
<accession>A0A3M9XPR8</accession>
<organism evidence="2 3">
    <name type="scientific">Methylocystis hirsuta</name>
    <dbReference type="NCBI Taxonomy" id="369798"/>
    <lineage>
        <taxon>Bacteria</taxon>
        <taxon>Pseudomonadati</taxon>
        <taxon>Pseudomonadota</taxon>
        <taxon>Alphaproteobacteria</taxon>
        <taxon>Hyphomicrobiales</taxon>
        <taxon>Methylocystaceae</taxon>
        <taxon>Methylocystis</taxon>
    </lineage>
</organism>
<evidence type="ECO:0000313" key="2">
    <source>
        <dbReference type="EMBL" id="RNJ50289.1"/>
    </source>
</evidence>